<name>A0A6J6R2T3_9ZZZZ</name>
<proteinExistence type="predicted"/>
<organism evidence="1">
    <name type="scientific">freshwater metagenome</name>
    <dbReference type="NCBI Taxonomy" id="449393"/>
    <lineage>
        <taxon>unclassified sequences</taxon>
        <taxon>metagenomes</taxon>
        <taxon>ecological metagenomes</taxon>
    </lineage>
</organism>
<accession>A0A6J6R2T3</accession>
<protein>
    <submittedName>
        <fullName evidence="1">Unannotated protein</fullName>
    </submittedName>
</protein>
<gene>
    <name evidence="1" type="ORF">UFOPK2579_01771</name>
</gene>
<evidence type="ECO:0000313" key="1">
    <source>
        <dbReference type="EMBL" id="CAB4717402.1"/>
    </source>
</evidence>
<dbReference type="AlphaFoldDB" id="A0A6J6R2T3"/>
<sequence length="33" mass="3354">MIGVALFSRAGSAADVLEEPVPVGRLRTAVGVD</sequence>
<dbReference type="EMBL" id="CAEZXR010000218">
    <property type="protein sequence ID" value="CAB4717402.1"/>
    <property type="molecule type" value="Genomic_DNA"/>
</dbReference>
<reference evidence="1" key="1">
    <citation type="submission" date="2020-05" db="EMBL/GenBank/DDBJ databases">
        <authorList>
            <person name="Chiriac C."/>
            <person name="Salcher M."/>
            <person name="Ghai R."/>
            <person name="Kavagutti S V."/>
        </authorList>
    </citation>
    <scope>NUCLEOTIDE SEQUENCE</scope>
</reference>